<name>A0A2P5EHZ5_TREOI</name>
<feature type="non-terminal residue" evidence="2">
    <location>
        <position position="1"/>
    </location>
</feature>
<feature type="transmembrane region" description="Helical" evidence="1">
    <location>
        <begin position="46"/>
        <end position="65"/>
    </location>
</feature>
<dbReference type="EMBL" id="JXTC01000152">
    <property type="protein sequence ID" value="PON85124.1"/>
    <property type="molecule type" value="Genomic_DNA"/>
</dbReference>
<evidence type="ECO:0000313" key="3">
    <source>
        <dbReference type="Proteomes" id="UP000237000"/>
    </source>
</evidence>
<evidence type="ECO:0000313" key="2">
    <source>
        <dbReference type="EMBL" id="PON85124.1"/>
    </source>
</evidence>
<keyword evidence="3" id="KW-1185">Reference proteome</keyword>
<protein>
    <submittedName>
        <fullName evidence="2">Uncharacterized protein</fullName>
    </submittedName>
</protein>
<keyword evidence="1" id="KW-0472">Membrane</keyword>
<comment type="caution">
    <text evidence="2">The sequence shown here is derived from an EMBL/GenBank/DDBJ whole genome shotgun (WGS) entry which is preliminary data.</text>
</comment>
<keyword evidence="1" id="KW-1133">Transmembrane helix</keyword>
<dbReference type="InParanoid" id="A0A2P5EHZ5"/>
<evidence type="ECO:0000256" key="1">
    <source>
        <dbReference type="SAM" id="Phobius"/>
    </source>
</evidence>
<gene>
    <name evidence="2" type="ORF">TorRG33x02_190980</name>
</gene>
<keyword evidence="1" id="KW-0812">Transmembrane</keyword>
<accession>A0A2P5EHZ5</accession>
<reference evidence="3" key="1">
    <citation type="submission" date="2016-06" db="EMBL/GenBank/DDBJ databases">
        <title>Parallel loss of symbiosis genes in relatives of nitrogen-fixing non-legume Parasponia.</title>
        <authorList>
            <person name="Van Velzen R."/>
            <person name="Holmer R."/>
            <person name="Bu F."/>
            <person name="Rutten L."/>
            <person name="Van Zeijl A."/>
            <person name="Liu W."/>
            <person name="Santuari L."/>
            <person name="Cao Q."/>
            <person name="Sharma T."/>
            <person name="Shen D."/>
            <person name="Roswanjaya Y."/>
            <person name="Wardhani T."/>
            <person name="Kalhor M.S."/>
            <person name="Jansen J."/>
            <person name="Van den Hoogen J."/>
            <person name="Gungor B."/>
            <person name="Hartog M."/>
            <person name="Hontelez J."/>
            <person name="Verver J."/>
            <person name="Yang W.-C."/>
            <person name="Schijlen E."/>
            <person name="Repin R."/>
            <person name="Schilthuizen M."/>
            <person name="Schranz E."/>
            <person name="Heidstra R."/>
            <person name="Miyata K."/>
            <person name="Fedorova E."/>
            <person name="Kohlen W."/>
            <person name="Bisseling T."/>
            <person name="Smit S."/>
            <person name="Geurts R."/>
        </authorList>
    </citation>
    <scope>NUCLEOTIDE SEQUENCE [LARGE SCALE GENOMIC DNA]</scope>
    <source>
        <strain evidence="3">cv. RG33-2</strain>
    </source>
</reference>
<dbReference type="AlphaFoldDB" id="A0A2P5EHZ5"/>
<sequence length="67" mass="8275">IVNIMEERGSEERGLQRESKALENHICFCIYLEVEIDFGLFYENRIVVSTIFDFIWWFCWVLYLYRK</sequence>
<dbReference type="Proteomes" id="UP000237000">
    <property type="component" value="Unassembled WGS sequence"/>
</dbReference>
<feature type="non-terminal residue" evidence="2">
    <location>
        <position position="67"/>
    </location>
</feature>
<organism evidence="2 3">
    <name type="scientific">Trema orientale</name>
    <name type="common">Charcoal tree</name>
    <name type="synonym">Celtis orientalis</name>
    <dbReference type="NCBI Taxonomy" id="63057"/>
    <lineage>
        <taxon>Eukaryota</taxon>
        <taxon>Viridiplantae</taxon>
        <taxon>Streptophyta</taxon>
        <taxon>Embryophyta</taxon>
        <taxon>Tracheophyta</taxon>
        <taxon>Spermatophyta</taxon>
        <taxon>Magnoliopsida</taxon>
        <taxon>eudicotyledons</taxon>
        <taxon>Gunneridae</taxon>
        <taxon>Pentapetalae</taxon>
        <taxon>rosids</taxon>
        <taxon>fabids</taxon>
        <taxon>Rosales</taxon>
        <taxon>Cannabaceae</taxon>
        <taxon>Trema</taxon>
    </lineage>
</organism>
<proteinExistence type="predicted"/>